<evidence type="ECO:0000256" key="2">
    <source>
        <dbReference type="ARBA" id="ARBA00022741"/>
    </source>
</evidence>
<dbReference type="AlphaFoldDB" id="A0A212LY84"/>
<dbReference type="GO" id="GO:0022857">
    <property type="term" value="F:transmembrane transporter activity"/>
    <property type="evidence" value="ECO:0007669"/>
    <property type="project" value="TreeGrafter"/>
</dbReference>
<evidence type="ECO:0000256" key="3">
    <source>
        <dbReference type="ARBA" id="ARBA00022840"/>
    </source>
</evidence>
<dbReference type="Pfam" id="PF00005">
    <property type="entry name" value="ABC_tran"/>
    <property type="match status" value="1"/>
</dbReference>
<keyword evidence="5" id="KW-0449">Lipoprotein</keyword>
<dbReference type="InterPro" id="IPR027417">
    <property type="entry name" value="P-loop_NTPase"/>
</dbReference>
<dbReference type="GO" id="GO:0005886">
    <property type="term" value="C:plasma membrane"/>
    <property type="evidence" value="ECO:0007669"/>
    <property type="project" value="TreeGrafter"/>
</dbReference>
<dbReference type="SUPFAM" id="SSF52540">
    <property type="entry name" value="P-loop containing nucleoside triphosphate hydrolases"/>
    <property type="match status" value="1"/>
</dbReference>
<dbReference type="EC" id="3.6.3.-" evidence="5"/>
<dbReference type="PANTHER" id="PTHR24220:SF659">
    <property type="entry name" value="TRANSPORTER, PUTATIVE-RELATED"/>
    <property type="match status" value="1"/>
</dbReference>
<dbReference type="GO" id="GO:0016887">
    <property type="term" value="F:ATP hydrolysis activity"/>
    <property type="evidence" value="ECO:0007669"/>
    <property type="project" value="InterPro"/>
</dbReference>
<keyword evidence="2" id="KW-0547">Nucleotide-binding</keyword>
<protein>
    <submittedName>
        <fullName evidence="5">Lipoprotein-releasing system ATP-binding protein LolD</fullName>
        <ecNumber evidence="5">3.6.3.-</ecNumber>
    </submittedName>
</protein>
<dbReference type="InterPro" id="IPR003439">
    <property type="entry name" value="ABC_transporter-like_ATP-bd"/>
</dbReference>
<keyword evidence="5" id="KW-0378">Hydrolase</keyword>
<proteinExistence type="predicted"/>
<organism evidence="5">
    <name type="scientific">uncultured Sporomusa sp</name>
    <dbReference type="NCBI Taxonomy" id="307249"/>
    <lineage>
        <taxon>Bacteria</taxon>
        <taxon>Bacillati</taxon>
        <taxon>Bacillota</taxon>
        <taxon>Negativicutes</taxon>
        <taxon>Selenomonadales</taxon>
        <taxon>Sporomusaceae</taxon>
        <taxon>Sporomusa</taxon>
        <taxon>environmental samples</taxon>
    </lineage>
</organism>
<dbReference type="PANTHER" id="PTHR24220">
    <property type="entry name" value="IMPORT ATP-BINDING PROTEIN"/>
    <property type="match status" value="1"/>
</dbReference>
<dbReference type="RefSeq" id="WP_288185165.1">
    <property type="nucleotide sequence ID" value="NZ_LT608335.1"/>
</dbReference>
<dbReference type="InterPro" id="IPR003593">
    <property type="entry name" value="AAA+_ATPase"/>
</dbReference>
<evidence type="ECO:0000259" key="4">
    <source>
        <dbReference type="PROSITE" id="PS50893"/>
    </source>
</evidence>
<sequence>MLELNQVCKEYCDGSRQVTAVAVDSLTIKAGEQVALVGPSGSGKTTLLHLISGLLIPTRGEITFDNVVVSAMPEVWRDAWRAKTIGYVFQKLNLLNSLSILDNLLVAMSFAHVIPRTEQQQWASRLLTQVGLGDRLHSRPQQLSMGEQQRVAVARAVVNKPGIILADEPTASLDQENGLRVLALLCQMAEEANSILLVSTHDTQIMKRFERVIPLLQPERQVVISAACNRLA</sequence>
<evidence type="ECO:0000256" key="1">
    <source>
        <dbReference type="ARBA" id="ARBA00022448"/>
    </source>
</evidence>
<dbReference type="CDD" id="cd03255">
    <property type="entry name" value="ABC_MJ0796_LolCDE_FtsE"/>
    <property type="match status" value="1"/>
</dbReference>
<dbReference type="GO" id="GO:0005524">
    <property type="term" value="F:ATP binding"/>
    <property type="evidence" value="ECO:0007669"/>
    <property type="project" value="UniProtKB-KW"/>
</dbReference>
<dbReference type="InterPro" id="IPR017911">
    <property type="entry name" value="MacB-like_ATP-bd"/>
</dbReference>
<keyword evidence="1" id="KW-0813">Transport</keyword>
<dbReference type="InterPro" id="IPR015854">
    <property type="entry name" value="ABC_transpr_LolD-like"/>
</dbReference>
<keyword evidence="3 5" id="KW-0067">ATP-binding</keyword>
<dbReference type="PROSITE" id="PS50893">
    <property type="entry name" value="ABC_TRANSPORTER_2"/>
    <property type="match status" value="1"/>
</dbReference>
<name>A0A212LY84_9FIRM</name>
<gene>
    <name evidence="5" type="primary">lolD</name>
    <name evidence="5" type="ORF">KL86SPO_50273</name>
</gene>
<dbReference type="SMART" id="SM00382">
    <property type="entry name" value="AAA"/>
    <property type="match status" value="1"/>
</dbReference>
<evidence type="ECO:0000313" key="5">
    <source>
        <dbReference type="EMBL" id="SCM82502.1"/>
    </source>
</evidence>
<dbReference type="Gene3D" id="3.40.50.300">
    <property type="entry name" value="P-loop containing nucleotide triphosphate hydrolases"/>
    <property type="match status" value="1"/>
</dbReference>
<accession>A0A212LY84</accession>
<feature type="domain" description="ABC transporter" evidence="4">
    <location>
        <begin position="2"/>
        <end position="232"/>
    </location>
</feature>
<dbReference type="EMBL" id="FMJE01000005">
    <property type="protein sequence ID" value="SCM82502.1"/>
    <property type="molecule type" value="Genomic_DNA"/>
</dbReference>
<reference evidence="5" key="1">
    <citation type="submission" date="2016-08" db="EMBL/GenBank/DDBJ databases">
        <authorList>
            <person name="Seilhamer J.J."/>
        </authorList>
    </citation>
    <scope>NUCLEOTIDE SEQUENCE</scope>
    <source>
        <strain evidence="5">86</strain>
    </source>
</reference>